<dbReference type="GO" id="GO:0008270">
    <property type="term" value="F:zinc ion binding"/>
    <property type="evidence" value="ECO:0007669"/>
    <property type="project" value="InterPro"/>
</dbReference>
<dbReference type="GO" id="GO:0006351">
    <property type="term" value="P:DNA-templated transcription"/>
    <property type="evidence" value="ECO:0007669"/>
    <property type="project" value="InterPro"/>
</dbReference>
<reference evidence="5" key="1">
    <citation type="journal article" date="2021" name="Nat. Commun.">
        <title>Genetic determinants of endophytism in the Arabidopsis root mycobiome.</title>
        <authorList>
            <person name="Mesny F."/>
            <person name="Miyauchi S."/>
            <person name="Thiergart T."/>
            <person name="Pickel B."/>
            <person name="Atanasova L."/>
            <person name="Karlsson M."/>
            <person name="Huettel B."/>
            <person name="Barry K.W."/>
            <person name="Haridas S."/>
            <person name="Chen C."/>
            <person name="Bauer D."/>
            <person name="Andreopoulos W."/>
            <person name="Pangilinan J."/>
            <person name="LaButti K."/>
            <person name="Riley R."/>
            <person name="Lipzen A."/>
            <person name="Clum A."/>
            <person name="Drula E."/>
            <person name="Henrissat B."/>
            <person name="Kohler A."/>
            <person name="Grigoriev I.V."/>
            <person name="Martin F.M."/>
            <person name="Hacquard S."/>
        </authorList>
    </citation>
    <scope>NUCLEOTIDE SEQUENCE</scope>
    <source>
        <strain evidence="5">MPI-CAGE-AT-0016</strain>
    </source>
</reference>
<sequence>MDRRSTTRTSLACLACRNQHLKCDAVQPCCSRCRGLSRPCSYPESRRAGRYRASSARRTPKPASYSPLIISPPTPSSQHLIGEQDFLGSSTSNTPNPHPPASNATYGPIAADSFLDLYYEHFHCSHPFVLPRAALGRAAGAASPSVLHLIETMRYIGSFYAGTAMILPEQPEMTSPASWDGYSVQASLLLSLARSMCSEQDAAEELLARAIQQANSIGMHTKVLSETTEPYDPVLAESWRRTWWMLYVTHLNYAVIRRDYITTLNSADYDVALPCEDEEYFSMVIPPARASIQDYVDQEFALEEKSFSSFAYFINATEVFVSVLGDSFRFDDAHKAQNAVENIEATIAAWYVMLPPGKRGLGNKPGPCLVDQLMFQAHMMMFTSLAYIHRPLSTLEHDPAEDMSSCGAPPPPLSSKAEGTLDRRMHLEKLLQAVRNQNRSLIALPLGSMQLSPFTICMVACCTIAHLVAYKSALASSEAAVARSRIRVCIGTLKHYAEVWPRATKVLRELKAIAGALLPAGPMVRTPSCTLTVPIDRGHSASIGIQSFESLSDFGSHHGSEAIFLADWTEM</sequence>
<dbReference type="AlphaFoldDB" id="A0A8K0TRL5"/>
<dbReference type="InterPro" id="IPR007219">
    <property type="entry name" value="XnlR_reg_dom"/>
</dbReference>
<dbReference type="PROSITE" id="PS50048">
    <property type="entry name" value="ZN2_CY6_FUNGAL_2"/>
    <property type="match status" value="1"/>
</dbReference>
<dbReference type="InterPro" id="IPR036864">
    <property type="entry name" value="Zn2-C6_fun-type_DNA-bd_sf"/>
</dbReference>
<dbReference type="Gene3D" id="4.10.240.10">
    <property type="entry name" value="Zn(2)-C6 fungal-type DNA-binding domain"/>
    <property type="match status" value="1"/>
</dbReference>
<evidence type="ECO:0000313" key="6">
    <source>
        <dbReference type="Proteomes" id="UP000813385"/>
    </source>
</evidence>
<dbReference type="CDD" id="cd00067">
    <property type="entry name" value="GAL4"/>
    <property type="match status" value="1"/>
</dbReference>
<dbReference type="CDD" id="cd12148">
    <property type="entry name" value="fungal_TF_MHR"/>
    <property type="match status" value="1"/>
</dbReference>
<name>A0A8K0TRL5_9PEZI</name>
<feature type="region of interest" description="Disordered" evidence="3">
    <location>
        <begin position="41"/>
        <end position="74"/>
    </location>
</feature>
<proteinExistence type="predicted"/>
<dbReference type="Pfam" id="PF04082">
    <property type="entry name" value="Fungal_trans"/>
    <property type="match status" value="1"/>
</dbReference>
<evidence type="ECO:0000259" key="4">
    <source>
        <dbReference type="PROSITE" id="PS50048"/>
    </source>
</evidence>
<dbReference type="SUPFAM" id="SSF57701">
    <property type="entry name" value="Zn2/Cys6 DNA-binding domain"/>
    <property type="match status" value="1"/>
</dbReference>
<keyword evidence="1" id="KW-0479">Metal-binding</keyword>
<organism evidence="5 6">
    <name type="scientific">Plectosphaerella cucumerina</name>
    <dbReference type="NCBI Taxonomy" id="40658"/>
    <lineage>
        <taxon>Eukaryota</taxon>
        <taxon>Fungi</taxon>
        <taxon>Dikarya</taxon>
        <taxon>Ascomycota</taxon>
        <taxon>Pezizomycotina</taxon>
        <taxon>Sordariomycetes</taxon>
        <taxon>Hypocreomycetidae</taxon>
        <taxon>Glomerellales</taxon>
        <taxon>Plectosphaerellaceae</taxon>
        <taxon>Plectosphaerella</taxon>
    </lineage>
</organism>
<evidence type="ECO:0000313" key="5">
    <source>
        <dbReference type="EMBL" id="KAH7377244.1"/>
    </source>
</evidence>
<evidence type="ECO:0000256" key="2">
    <source>
        <dbReference type="ARBA" id="ARBA00023242"/>
    </source>
</evidence>
<dbReference type="InterPro" id="IPR001138">
    <property type="entry name" value="Zn2Cys6_DnaBD"/>
</dbReference>
<accession>A0A8K0TRL5</accession>
<dbReference type="PANTHER" id="PTHR47431:SF4">
    <property type="entry name" value="ZN(II)2CYS6 TRANSCRIPTION FACTOR (EUROFUNG)"/>
    <property type="match status" value="1"/>
</dbReference>
<evidence type="ECO:0000256" key="1">
    <source>
        <dbReference type="ARBA" id="ARBA00022723"/>
    </source>
</evidence>
<dbReference type="GO" id="GO:0003677">
    <property type="term" value="F:DNA binding"/>
    <property type="evidence" value="ECO:0007669"/>
    <property type="project" value="InterPro"/>
</dbReference>
<protein>
    <recommendedName>
        <fullName evidence="4">Zn(2)-C6 fungal-type domain-containing protein</fullName>
    </recommendedName>
</protein>
<dbReference type="GO" id="GO:0000981">
    <property type="term" value="F:DNA-binding transcription factor activity, RNA polymerase II-specific"/>
    <property type="evidence" value="ECO:0007669"/>
    <property type="project" value="InterPro"/>
</dbReference>
<keyword evidence="6" id="KW-1185">Reference proteome</keyword>
<evidence type="ECO:0000256" key="3">
    <source>
        <dbReference type="SAM" id="MobiDB-lite"/>
    </source>
</evidence>
<feature type="domain" description="Zn(2)-C6 fungal-type" evidence="4">
    <location>
        <begin position="12"/>
        <end position="42"/>
    </location>
</feature>
<dbReference type="PROSITE" id="PS00463">
    <property type="entry name" value="ZN2_CY6_FUNGAL_1"/>
    <property type="match status" value="1"/>
</dbReference>
<keyword evidence="2" id="KW-0539">Nucleus</keyword>
<dbReference type="EMBL" id="JAGPXD010000001">
    <property type="protein sequence ID" value="KAH7377244.1"/>
    <property type="molecule type" value="Genomic_DNA"/>
</dbReference>
<dbReference type="OrthoDB" id="10067394at2759"/>
<comment type="caution">
    <text evidence="5">The sequence shown here is derived from an EMBL/GenBank/DDBJ whole genome shotgun (WGS) entry which is preliminary data.</text>
</comment>
<dbReference type="Proteomes" id="UP000813385">
    <property type="component" value="Unassembled WGS sequence"/>
</dbReference>
<gene>
    <name evidence="5" type="ORF">B0T11DRAFT_347751</name>
</gene>
<dbReference type="SMART" id="SM00066">
    <property type="entry name" value="GAL4"/>
    <property type="match status" value="1"/>
</dbReference>
<dbReference type="Pfam" id="PF00172">
    <property type="entry name" value="Zn_clus"/>
    <property type="match status" value="1"/>
</dbReference>
<dbReference type="PANTHER" id="PTHR47431">
    <property type="entry name" value="ZN(II)2CYS6 TRANSCRIPTION FACTOR (EUROFUNG)-RELATED"/>
    <property type="match status" value="1"/>
</dbReference>